<protein>
    <submittedName>
        <fullName evidence="3">Protein FAR1-RELATED SEQUENCE 5</fullName>
    </submittedName>
</protein>
<evidence type="ECO:0000313" key="3">
    <source>
        <dbReference type="EMBL" id="PWA80830.1"/>
    </source>
</evidence>
<dbReference type="EMBL" id="PKPP01001668">
    <property type="protein sequence ID" value="PWA80830.1"/>
    <property type="molecule type" value="Genomic_DNA"/>
</dbReference>
<evidence type="ECO:0000259" key="2">
    <source>
        <dbReference type="Pfam" id="PF03101"/>
    </source>
</evidence>
<sequence length="175" mass="19754">MAQSPLITNNVKKNTNNVQSDESQSHVVNEVIKKRKRASQRCGYQAITRIKRTPANKWAVYNFLEKHNHRLVREEDYKYLKVARDVANLGPTRAWKVFKEMYGGFENIGVTLRVVVGTCSNMEVVENELVELGTCSSMEVMVISLLMVVICSSMEVAVISRAVVVISSSMVRVET</sequence>
<reference evidence="3 4" key="1">
    <citation type="journal article" date="2018" name="Mol. Plant">
        <title>The genome of Artemisia annua provides insight into the evolution of Asteraceae family and artemisinin biosynthesis.</title>
        <authorList>
            <person name="Shen Q."/>
            <person name="Zhang L."/>
            <person name="Liao Z."/>
            <person name="Wang S."/>
            <person name="Yan T."/>
            <person name="Shi P."/>
            <person name="Liu M."/>
            <person name="Fu X."/>
            <person name="Pan Q."/>
            <person name="Wang Y."/>
            <person name="Lv Z."/>
            <person name="Lu X."/>
            <person name="Zhang F."/>
            <person name="Jiang W."/>
            <person name="Ma Y."/>
            <person name="Chen M."/>
            <person name="Hao X."/>
            <person name="Li L."/>
            <person name="Tang Y."/>
            <person name="Lv G."/>
            <person name="Zhou Y."/>
            <person name="Sun X."/>
            <person name="Brodelius P.E."/>
            <person name="Rose J.K.C."/>
            <person name="Tang K."/>
        </authorList>
    </citation>
    <scope>NUCLEOTIDE SEQUENCE [LARGE SCALE GENOMIC DNA]</scope>
    <source>
        <strain evidence="4">cv. Huhao1</strain>
        <tissue evidence="3">Leaf</tissue>
    </source>
</reference>
<accession>A0A2U1P561</accession>
<dbReference type="OrthoDB" id="2402896at2759"/>
<proteinExistence type="predicted"/>
<evidence type="ECO:0000256" key="1">
    <source>
        <dbReference type="SAM" id="MobiDB-lite"/>
    </source>
</evidence>
<dbReference type="Pfam" id="PF03101">
    <property type="entry name" value="FAR1"/>
    <property type="match status" value="1"/>
</dbReference>
<dbReference type="InterPro" id="IPR004330">
    <property type="entry name" value="FAR1_DNA_bnd_dom"/>
</dbReference>
<keyword evidence="4" id="KW-1185">Reference proteome</keyword>
<organism evidence="3 4">
    <name type="scientific">Artemisia annua</name>
    <name type="common">Sweet wormwood</name>
    <dbReference type="NCBI Taxonomy" id="35608"/>
    <lineage>
        <taxon>Eukaryota</taxon>
        <taxon>Viridiplantae</taxon>
        <taxon>Streptophyta</taxon>
        <taxon>Embryophyta</taxon>
        <taxon>Tracheophyta</taxon>
        <taxon>Spermatophyta</taxon>
        <taxon>Magnoliopsida</taxon>
        <taxon>eudicotyledons</taxon>
        <taxon>Gunneridae</taxon>
        <taxon>Pentapetalae</taxon>
        <taxon>asterids</taxon>
        <taxon>campanulids</taxon>
        <taxon>Asterales</taxon>
        <taxon>Asteraceae</taxon>
        <taxon>Asteroideae</taxon>
        <taxon>Anthemideae</taxon>
        <taxon>Artemisiinae</taxon>
        <taxon>Artemisia</taxon>
    </lineage>
</organism>
<dbReference type="Proteomes" id="UP000245207">
    <property type="component" value="Unassembled WGS sequence"/>
</dbReference>
<name>A0A2U1P561_ARTAN</name>
<comment type="caution">
    <text evidence="3">The sequence shown here is derived from an EMBL/GenBank/DDBJ whole genome shotgun (WGS) entry which is preliminary data.</text>
</comment>
<dbReference type="AlphaFoldDB" id="A0A2U1P561"/>
<feature type="domain" description="FAR1" evidence="2">
    <location>
        <begin position="31"/>
        <end position="72"/>
    </location>
</feature>
<gene>
    <name evidence="3" type="ORF">CTI12_AA195970</name>
</gene>
<feature type="region of interest" description="Disordered" evidence="1">
    <location>
        <begin position="1"/>
        <end position="25"/>
    </location>
</feature>
<evidence type="ECO:0000313" key="4">
    <source>
        <dbReference type="Proteomes" id="UP000245207"/>
    </source>
</evidence>
<feature type="compositionally biased region" description="Low complexity" evidence="1">
    <location>
        <begin position="8"/>
        <end position="18"/>
    </location>
</feature>